<keyword evidence="10" id="KW-1015">Disulfide bond</keyword>
<gene>
    <name evidence="14" type="ORF">CTOB1V02_LOCUS8605</name>
</gene>
<keyword evidence="4" id="KW-0808">Transferase</keyword>
<keyword evidence="3" id="KW-0328">Glycosyltransferase</keyword>
<sequence>MNSGVKGDLTRGSRTLVDTGHDLFLFHDAIQGRNSPRVDQGHRPGDHLQLHEARQGHVELCRRVQSTVPGRHGSGPSTQFHLLSSTQLQHLKLEAFSTFPSYRGPGGILKISPLPRPPVSPASGAIYSPCAGVAVTMTLKPILNVTPPEPVGTVILAQRSNSQQFCSCRRFREALKFPVPSVAPICWSVLLSVKLTLVQREETPSAEIKPTVFSLNTPPFDVNPIGQLLPKSHLIPRKKFNTCVAVSNAGSLLGSGLGSFIDSHDFVLRFNHAPTEGFEADVGSRTDARIINDLVMRDNDHWKYFYDPDKFDFFHNDLFKNITLIAWHPFGGPGNFEKVIDDKYLPSIHSKSGPEVFQPYFKRRKDVPHEQYYFLHPDFVWNLWQFLQEFSTVPITDGYPTSGFIGGFGFVESPPHRPQRRRKDGDAAVASPLYAAYVAVLEVIEQWLDAPLHIVVQIVHSILNTSETVFDFFDWQE</sequence>
<evidence type="ECO:0000256" key="1">
    <source>
        <dbReference type="ARBA" id="ARBA00004447"/>
    </source>
</evidence>
<dbReference type="GO" id="GO:0032580">
    <property type="term" value="C:Golgi cisterna membrane"/>
    <property type="evidence" value="ECO:0007669"/>
    <property type="project" value="UniProtKB-SubCell"/>
</dbReference>
<dbReference type="InterPro" id="IPR038578">
    <property type="entry name" value="GT29-like_sf"/>
</dbReference>
<dbReference type="GO" id="GO:0003835">
    <property type="term" value="F:beta-galactoside alpha-2,6-sialyltransferase activity"/>
    <property type="evidence" value="ECO:0007669"/>
    <property type="project" value="UniProtKB-EC"/>
</dbReference>
<dbReference type="Gene3D" id="3.90.1480.20">
    <property type="entry name" value="Glycosyl transferase family 29"/>
    <property type="match status" value="1"/>
</dbReference>
<comment type="subcellular location">
    <subcellularLocation>
        <location evidence="1">Golgi apparatus</location>
        <location evidence="1">Golgi stack membrane</location>
        <topology evidence="1">Single-pass type II membrane protein</topology>
    </subcellularLocation>
</comment>
<dbReference type="PANTHER" id="PTHR46059:SF1">
    <property type="entry name" value="BETA-GALACTOSIDE ALPHA-2,6-SIALYLTRANSFERASE"/>
    <property type="match status" value="1"/>
</dbReference>
<comment type="similarity">
    <text evidence="2">Belongs to the glycosyltransferase 29 family.</text>
</comment>
<evidence type="ECO:0000313" key="14">
    <source>
        <dbReference type="EMBL" id="CAD7230749.1"/>
    </source>
</evidence>
<comment type="catalytic activity">
    <reaction evidence="12">
        <text>a beta-D-galactoside + CMP-N-acetyl-beta-neuraminate = an N-acetyl-alpha-neuraminyl-(2-&gt;6)-beta-D-galactosyl derivative + CMP + H(+)</text>
        <dbReference type="Rhea" id="RHEA:52104"/>
        <dbReference type="ChEBI" id="CHEBI:15378"/>
        <dbReference type="ChEBI" id="CHEBI:28034"/>
        <dbReference type="ChEBI" id="CHEBI:57812"/>
        <dbReference type="ChEBI" id="CHEBI:60377"/>
        <dbReference type="ChEBI" id="CHEBI:136398"/>
        <dbReference type="EC" id="2.4.3.1"/>
    </reaction>
</comment>
<evidence type="ECO:0000256" key="13">
    <source>
        <dbReference type="ARBA" id="ARBA00034329"/>
    </source>
</evidence>
<evidence type="ECO:0000256" key="4">
    <source>
        <dbReference type="ARBA" id="ARBA00022679"/>
    </source>
</evidence>
<keyword evidence="7" id="KW-1133">Transmembrane helix</keyword>
<evidence type="ECO:0000256" key="2">
    <source>
        <dbReference type="ARBA" id="ARBA00006003"/>
    </source>
</evidence>
<evidence type="ECO:0000256" key="3">
    <source>
        <dbReference type="ARBA" id="ARBA00022676"/>
    </source>
</evidence>
<accession>A0A7R8WKG8</accession>
<dbReference type="EMBL" id="OB662926">
    <property type="protein sequence ID" value="CAD7230749.1"/>
    <property type="molecule type" value="Genomic_DNA"/>
</dbReference>
<evidence type="ECO:0000256" key="5">
    <source>
        <dbReference type="ARBA" id="ARBA00022692"/>
    </source>
</evidence>
<keyword evidence="8" id="KW-0333">Golgi apparatus</keyword>
<name>A0A7R8WKG8_9CRUS</name>
<protein>
    <recommendedName>
        <fullName evidence="13">beta-galactoside alpha-(2,6)-sialyltransferase</fullName>
        <ecNumber evidence="13">2.4.3.1</ecNumber>
    </recommendedName>
</protein>
<evidence type="ECO:0000256" key="11">
    <source>
        <dbReference type="ARBA" id="ARBA00023180"/>
    </source>
</evidence>
<evidence type="ECO:0000256" key="8">
    <source>
        <dbReference type="ARBA" id="ARBA00023034"/>
    </source>
</evidence>
<evidence type="ECO:0000256" key="12">
    <source>
        <dbReference type="ARBA" id="ARBA00034249"/>
    </source>
</evidence>
<dbReference type="Pfam" id="PF00777">
    <property type="entry name" value="Glyco_transf_29"/>
    <property type="match status" value="1"/>
</dbReference>
<evidence type="ECO:0000256" key="6">
    <source>
        <dbReference type="ARBA" id="ARBA00022968"/>
    </source>
</evidence>
<keyword evidence="6" id="KW-0735">Signal-anchor</keyword>
<keyword evidence="9" id="KW-0472">Membrane</keyword>
<dbReference type="InterPro" id="IPR001675">
    <property type="entry name" value="Glyco_trans_29"/>
</dbReference>
<evidence type="ECO:0000256" key="9">
    <source>
        <dbReference type="ARBA" id="ARBA00023136"/>
    </source>
</evidence>
<keyword evidence="11" id="KW-0325">Glycoprotein</keyword>
<keyword evidence="5" id="KW-0812">Transmembrane</keyword>
<evidence type="ECO:0000256" key="7">
    <source>
        <dbReference type="ARBA" id="ARBA00022989"/>
    </source>
</evidence>
<organism evidence="14">
    <name type="scientific">Cyprideis torosa</name>
    <dbReference type="NCBI Taxonomy" id="163714"/>
    <lineage>
        <taxon>Eukaryota</taxon>
        <taxon>Metazoa</taxon>
        <taxon>Ecdysozoa</taxon>
        <taxon>Arthropoda</taxon>
        <taxon>Crustacea</taxon>
        <taxon>Oligostraca</taxon>
        <taxon>Ostracoda</taxon>
        <taxon>Podocopa</taxon>
        <taxon>Podocopida</taxon>
        <taxon>Cytherocopina</taxon>
        <taxon>Cytheroidea</taxon>
        <taxon>Cytherideidae</taxon>
        <taxon>Cyprideis</taxon>
    </lineage>
</organism>
<dbReference type="OrthoDB" id="10264956at2759"/>
<proteinExistence type="inferred from homology"/>
<evidence type="ECO:0000256" key="10">
    <source>
        <dbReference type="ARBA" id="ARBA00023157"/>
    </source>
</evidence>
<dbReference type="GO" id="GO:0097503">
    <property type="term" value="P:sialylation"/>
    <property type="evidence" value="ECO:0007669"/>
    <property type="project" value="TreeGrafter"/>
</dbReference>
<dbReference type="AlphaFoldDB" id="A0A7R8WKG8"/>
<dbReference type="EC" id="2.4.3.1" evidence="13"/>
<reference evidence="14" key="1">
    <citation type="submission" date="2020-11" db="EMBL/GenBank/DDBJ databases">
        <authorList>
            <person name="Tran Van P."/>
        </authorList>
    </citation>
    <scope>NUCLEOTIDE SEQUENCE</scope>
</reference>
<dbReference type="PANTHER" id="PTHR46059">
    <property type="entry name" value="BETA-GALACTOSIDE ALPHA-2,6-SIALYLTRANSFERASE"/>
    <property type="match status" value="1"/>
</dbReference>